<gene>
    <name evidence="1" type="ORF">Tci_878581</name>
</gene>
<sequence>MGVDELFGVVNAECRVVRVVYVERKVIWNRRREAFRHQRGGRVEDCPRVIRSRARGDEARQKNAAWLRRLGRFLFRGSRESSRQCVLASRASRLVAEELEGSVLRMCVLLGSWTV</sequence>
<reference evidence="1" key="1">
    <citation type="journal article" date="2019" name="Sci. Rep.">
        <title>Draft genome of Tanacetum cinerariifolium, the natural source of mosquito coil.</title>
        <authorList>
            <person name="Yamashiro T."/>
            <person name="Shiraishi A."/>
            <person name="Satake H."/>
            <person name="Nakayama K."/>
        </authorList>
    </citation>
    <scope>NUCLEOTIDE SEQUENCE</scope>
</reference>
<comment type="caution">
    <text evidence="1">The sequence shown here is derived from an EMBL/GenBank/DDBJ whole genome shotgun (WGS) entry which is preliminary data.</text>
</comment>
<dbReference type="AlphaFoldDB" id="A0A699T818"/>
<dbReference type="EMBL" id="BKCJ011226117">
    <property type="protein sequence ID" value="GFD06612.1"/>
    <property type="molecule type" value="Genomic_DNA"/>
</dbReference>
<accession>A0A699T818</accession>
<name>A0A699T818_TANCI</name>
<protein>
    <submittedName>
        <fullName evidence="1">Uncharacterized protein</fullName>
    </submittedName>
</protein>
<proteinExistence type="predicted"/>
<evidence type="ECO:0000313" key="1">
    <source>
        <dbReference type="EMBL" id="GFD06612.1"/>
    </source>
</evidence>
<organism evidence="1">
    <name type="scientific">Tanacetum cinerariifolium</name>
    <name type="common">Dalmatian daisy</name>
    <name type="synonym">Chrysanthemum cinerariifolium</name>
    <dbReference type="NCBI Taxonomy" id="118510"/>
    <lineage>
        <taxon>Eukaryota</taxon>
        <taxon>Viridiplantae</taxon>
        <taxon>Streptophyta</taxon>
        <taxon>Embryophyta</taxon>
        <taxon>Tracheophyta</taxon>
        <taxon>Spermatophyta</taxon>
        <taxon>Magnoliopsida</taxon>
        <taxon>eudicotyledons</taxon>
        <taxon>Gunneridae</taxon>
        <taxon>Pentapetalae</taxon>
        <taxon>asterids</taxon>
        <taxon>campanulids</taxon>
        <taxon>Asterales</taxon>
        <taxon>Asteraceae</taxon>
        <taxon>Asteroideae</taxon>
        <taxon>Anthemideae</taxon>
        <taxon>Anthemidinae</taxon>
        <taxon>Tanacetum</taxon>
    </lineage>
</organism>